<feature type="transmembrane region" description="Helical" evidence="9">
    <location>
        <begin position="144"/>
        <end position="164"/>
    </location>
</feature>
<evidence type="ECO:0000256" key="6">
    <source>
        <dbReference type="ARBA" id="ARBA00022989"/>
    </source>
</evidence>
<sequence>MGLTALTIMTASNMMGSGVFMLPSSLAQIGSISIWGWALTFCGVLVLALTFAKTNQISPCQGGVIAHIGLTFGPYIGLQTTLYYWLATWIGNCALLISGVGYLAFFFPILHHPLYAAGTCIAILWLFVALGLQGARVVGYAQIFTGSCMLAVVLGIGVLGWFHFDAHLYMRSYNVTQQNSHHAILSAAAISLWGFLGIESASVSSAQAINPKRNIPLATILGLTLAALSYVSSSNVIMGILPHSQLIDSTSPFADTARTLWGTTAGECVSALAIIACLGAMPGWQILQTEVPRAAAEAGLFPRLFAATNRHGVAYKGLVCTACLMTGVILLTISPNLEQQFRTIIVLAISASLIPYAFAALSLPVTMVAKKLNRGRQFTLYSCLSLLGLAFVTTALLGAGTQPLFWGIILQMVTIPLYLLYVMRQQTPPQSVTPPCLMSDRCAGHRSFIAVSVDPDAVSKE</sequence>
<accession>A0ABX6GUC8</accession>
<keyword evidence="11" id="KW-1185">Reference proteome</keyword>
<feature type="transmembrane region" description="Helical" evidence="9">
    <location>
        <begin position="184"/>
        <end position="203"/>
    </location>
</feature>
<feature type="transmembrane region" description="Helical" evidence="9">
    <location>
        <begin position="215"/>
        <end position="240"/>
    </location>
</feature>
<comment type="function">
    <text evidence="8">Major component of the acid-resistance (AR) system allowing enteric pathogens to survive the acidic environment in the stomach. Exchanges extracellular arginine for its intracellular decarboxylation product agmatine (Agm) thereby expelling intracellular protons. Probably undergoes several conformational states in order to translocate the substrate across the membrane; keeps the substrate accessible to only 1 side of the membrane at a time by opening and closing 3 membrane-internal gates.</text>
</comment>
<evidence type="ECO:0000256" key="7">
    <source>
        <dbReference type="ARBA" id="ARBA00023136"/>
    </source>
</evidence>
<dbReference type="Pfam" id="PF13520">
    <property type="entry name" value="AA_permease_2"/>
    <property type="match status" value="1"/>
</dbReference>
<dbReference type="InterPro" id="IPR002293">
    <property type="entry name" value="AA/rel_permease1"/>
</dbReference>
<feature type="transmembrane region" description="Helical" evidence="9">
    <location>
        <begin position="32"/>
        <end position="52"/>
    </location>
</feature>
<dbReference type="PANTHER" id="PTHR42770">
    <property type="entry name" value="AMINO ACID TRANSPORTER-RELATED"/>
    <property type="match status" value="1"/>
</dbReference>
<dbReference type="InterPro" id="IPR050367">
    <property type="entry name" value="APC_superfamily"/>
</dbReference>
<keyword evidence="5 9" id="KW-0812">Transmembrane</keyword>
<evidence type="ECO:0000256" key="3">
    <source>
        <dbReference type="ARBA" id="ARBA00021069"/>
    </source>
</evidence>
<reference evidence="10 11" key="1">
    <citation type="submission" date="2019-07" db="EMBL/GenBank/DDBJ databases">
        <title>Serratia dokdonensis sp. nov., an elicitor of systemic resistance in Nicotiana Tabacum.</title>
        <authorList>
            <person name="Son J.-S."/>
            <person name="Hwang Y.-J."/>
            <person name="Lee S.-Y."/>
            <person name="Ghim S.-Y."/>
        </authorList>
    </citation>
    <scope>NUCLEOTIDE SEQUENCE [LARGE SCALE GENOMIC DNA]</scope>
    <source>
        <strain evidence="10 11">KUDC3025</strain>
    </source>
</reference>
<dbReference type="EMBL" id="CP041764">
    <property type="protein sequence ID" value="QHA89880.1"/>
    <property type="molecule type" value="Genomic_DNA"/>
</dbReference>
<gene>
    <name evidence="10" type="ORF">FO014_08890</name>
</gene>
<keyword evidence="4" id="KW-1003">Cell membrane</keyword>
<protein>
    <recommendedName>
        <fullName evidence="3">Arginine/agmatine antiporter</fullName>
    </recommendedName>
</protein>
<evidence type="ECO:0000256" key="2">
    <source>
        <dbReference type="ARBA" id="ARBA00008220"/>
    </source>
</evidence>
<evidence type="ECO:0000256" key="1">
    <source>
        <dbReference type="ARBA" id="ARBA00004651"/>
    </source>
</evidence>
<dbReference type="PIRSF" id="PIRSF006060">
    <property type="entry name" value="AA_transporter"/>
    <property type="match status" value="1"/>
</dbReference>
<evidence type="ECO:0000256" key="9">
    <source>
        <dbReference type="SAM" id="Phobius"/>
    </source>
</evidence>
<name>A0ABX6GUC8_9GAMM</name>
<dbReference type="Gene3D" id="1.20.1740.10">
    <property type="entry name" value="Amino acid/polyamine transporter I"/>
    <property type="match status" value="1"/>
</dbReference>
<evidence type="ECO:0000313" key="10">
    <source>
        <dbReference type="EMBL" id="QHA89880.1"/>
    </source>
</evidence>
<feature type="transmembrane region" description="Helical" evidence="9">
    <location>
        <begin position="113"/>
        <end position="132"/>
    </location>
</feature>
<keyword evidence="6 9" id="KW-1133">Transmembrane helix</keyword>
<feature type="transmembrane region" description="Helical" evidence="9">
    <location>
        <begin position="378"/>
        <end position="398"/>
    </location>
</feature>
<evidence type="ECO:0000256" key="5">
    <source>
        <dbReference type="ARBA" id="ARBA00022692"/>
    </source>
</evidence>
<proteinExistence type="inferred from homology"/>
<dbReference type="Proteomes" id="UP000430368">
    <property type="component" value="Chromosome"/>
</dbReference>
<keyword evidence="7 9" id="KW-0472">Membrane</keyword>
<feature type="transmembrane region" description="Helical" evidence="9">
    <location>
        <begin position="82"/>
        <end position="107"/>
    </location>
</feature>
<organism evidence="10 11">
    <name type="scientific">Serratia rhizosphaerae</name>
    <dbReference type="NCBI Taxonomy" id="2597702"/>
    <lineage>
        <taxon>Bacteria</taxon>
        <taxon>Pseudomonadati</taxon>
        <taxon>Pseudomonadota</taxon>
        <taxon>Gammaproteobacteria</taxon>
        <taxon>Enterobacterales</taxon>
        <taxon>Yersiniaceae</taxon>
        <taxon>Serratia</taxon>
    </lineage>
</organism>
<feature type="transmembrane region" description="Helical" evidence="9">
    <location>
        <begin position="404"/>
        <end position="423"/>
    </location>
</feature>
<feature type="transmembrane region" description="Helical" evidence="9">
    <location>
        <begin position="313"/>
        <end position="333"/>
    </location>
</feature>
<dbReference type="PANTHER" id="PTHR42770:SF18">
    <property type="entry name" value="ARGININE_AGMATINE ANTIPORTER"/>
    <property type="match status" value="1"/>
</dbReference>
<comment type="similarity">
    <text evidence="2">Belongs to the amino acid-polyamine-organocation (APC) superfamily. Basic amino acid/polyamine antiporter (APA) (TC 2.A.3.2) family.</text>
</comment>
<evidence type="ECO:0000256" key="4">
    <source>
        <dbReference type="ARBA" id="ARBA00022475"/>
    </source>
</evidence>
<evidence type="ECO:0000313" key="11">
    <source>
        <dbReference type="Proteomes" id="UP000430368"/>
    </source>
</evidence>
<evidence type="ECO:0000256" key="8">
    <source>
        <dbReference type="ARBA" id="ARBA00045636"/>
    </source>
</evidence>
<feature type="transmembrane region" description="Helical" evidence="9">
    <location>
        <begin position="345"/>
        <end position="366"/>
    </location>
</feature>
<comment type="subcellular location">
    <subcellularLocation>
        <location evidence="1">Cell membrane</location>
        <topology evidence="1">Multi-pass membrane protein</topology>
    </subcellularLocation>
</comment>